<dbReference type="EMBL" id="CADCWO010000184">
    <property type="protein sequence ID" value="CAA9583647.1"/>
    <property type="molecule type" value="Genomic_DNA"/>
</dbReference>
<reference evidence="1" key="1">
    <citation type="submission" date="2020-02" db="EMBL/GenBank/DDBJ databases">
        <authorList>
            <person name="Meier V. D."/>
        </authorList>
    </citation>
    <scope>NUCLEOTIDE SEQUENCE</scope>
    <source>
        <strain evidence="1">AVDCRST_MAG81</strain>
    </source>
</reference>
<gene>
    <name evidence="1" type="ORF">AVDCRST_MAG81-3412</name>
</gene>
<feature type="non-terminal residue" evidence="1">
    <location>
        <position position="39"/>
    </location>
</feature>
<dbReference type="AlphaFoldDB" id="A0A6J4VRS3"/>
<evidence type="ECO:0000313" key="1">
    <source>
        <dbReference type="EMBL" id="CAA9583647.1"/>
    </source>
</evidence>
<protein>
    <submittedName>
        <fullName evidence="1">Uncharacterized protein</fullName>
    </submittedName>
</protein>
<name>A0A6J4VRS3_9CYAN</name>
<organism evidence="1">
    <name type="scientific">uncultured Synechococcales cyanobacterium</name>
    <dbReference type="NCBI Taxonomy" id="1936017"/>
    <lineage>
        <taxon>Bacteria</taxon>
        <taxon>Bacillati</taxon>
        <taxon>Cyanobacteriota</taxon>
        <taxon>Cyanophyceae</taxon>
        <taxon>Synechococcales</taxon>
        <taxon>environmental samples</taxon>
    </lineage>
</organism>
<accession>A0A6J4VRS3</accession>
<sequence length="39" mass="4208">CSPAKQIGKPGFANGSFLCGVMFLVRLRSSNPFLNVSTY</sequence>
<feature type="non-terminal residue" evidence="1">
    <location>
        <position position="1"/>
    </location>
</feature>
<proteinExistence type="predicted"/>